<evidence type="ECO:0000256" key="5">
    <source>
        <dbReference type="SAM" id="MobiDB-lite"/>
    </source>
</evidence>
<feature type="transmembrane region" description="Helical" evidence="6">
    <location>
        <begin position="162"/>
        <end position="180"/>
    </location>
</feature>
<feature type="compositionally biased region" description="Low complexity" evidence="5">
    <location>
        <begin position="1"/>
        <end position="11"/>
    </location>
</feature>
<protein>
    <submittedName>
        <fullName evidence="8">RDD family protein</fullName>
    </submittedName>
</protein>
<evidence type="ECO:0000313" key="8">
    <source>
        <dbReference type="EMBL" id="RXZ35580.1"/>
    </source>
</evidence>
<gene>
    <name evidence="8" type="ORF">EO081_00185</name>
</gene>
<evidence type="ECO:0000256" key="3">
    <source>
        <dbReference type="ARBA" id="ARBA00022989"/>
    </source>
</evidence>
<keyword evidence="2 6" id="KW-0812">Transmembrane</keyword>
<feature type="region of interest" description="Disordered" evidence="5">
    <location>
        <begin position="1"/>
        <end position="21"/>
    </location>
</feature>
<organism evidence="8 9">
    <name type="scientific">Sphingomonas desiccabilis</name>
    <dbReference type="NCBI Taxonomy" id="429134"/>
    <lineage>
        <taxon>Bacteria</taxon>
        <taxon>Pseudomonadati</taxon>
        <taxon>Pseudomonadota</taxon>
        <taxon>Alphaproteobacteria</taxon>
        <taxon>Sphingomonadales</taxon>
        <taxon>Sphingomonadaceae</taxon>
        <taxon>Sphingomonas</taxon>
    </lineage>
</organism>
<evidence type="ECO:0000256" key="6">
    <source>
        <dbReference type="SAM" id="Phobius"/>
    </source>
</evidence>
<dbReference type="InterPro" id="IPR010432">
    <property type="entry name" value="RDD"/>
</dbReference>
<dbReference type="Proteomes" id="UP000292347">
    <property type="component" value="Unassembled WGS sequence"/>
</dbReference>
<comment type="caution">
    <text evidence="8">The sequence shown here is derived from an EMBL/GenBank/DDBJ whole genome shotgun (WGS) entry which is preliminary data.</text>
</comment>
<keyword evidence="4 6" id="KW-0472">Membrane</keyword>
<feature type="domain" description="RDD" evidence="7">
    <location>
        <begin position="43"/>
        <end position="193"/>
    </location>
</feature>
<dbReference type="Pfam" id="PF06271">
    <property type="entry name" value="RDD"/>
    <property type="match status" value="1"/>
</dbReference>
<comment type="subcellular location">
    <subcellularLocation>
        <location evidence="1">Membrane</location>
        <topology evidence="1">Multi-pass membrane protein</topology>
    </subcellularLocation>
</comment>
<sequence>MSASRDAVAVARRPRKPRPPLSLDRALVTPEGVTLNVRLGSGGARAGALVLDLLIMLAILIGFTLLVVLLARAGGTATGPLLMVVWLLGFFLLRNFYFVAFEAGGRAATPGKRLQKLRVVARDGGRLTPTAVLARNLMREVELFLPLSFLPFAFAEGTIDAWVGYLALGWACLFLFFLLFNRDRMRAGDLVAGTWVVENERRQIGAELLDPAALEGDRYRFAPHELAAYGAFELHKLEEVLRRNDRHDQFMVARTIRTKLGRNPDEGYDREFLEAYYAALRLELERKLLFGKRKKDKHDQQA</sequence>
<name>A0A4Q2J1K4_9SPHN</name>
<evidence type="ECO:0000259" key="7">
    <source>
        <dbReference type="Pfam" id="PF06271"/>
    </source>
</evidence>
<proteinExistence type="predicted"/>
<evidence type="ECO:0000313" key="9">
    <source>
        <dbReference type="Proteomes" id="UP000292347"/>
    </source>
</evidence>
<keyword evidence="3 6" id="KW-1133">Transmembrane helix</keyword>
<evidence type="ECO:0000256" key="4">
    <source>
        <dbReference type="ARBA" id="ARBA00023136"/>
    </source>
</evidence>
<accession>A0A4Q2J1K4</accession>
<dbReference type="OrthoDB" id="9787732at2"/>
<feature type="transmembrane region" description="Helical" evidence="6">
    <location>
        <begin position="46"/>
        <end position="69"/>
    </location>
</feature>
<evidence type="ECO:0000256" key="1">
    <source>
        <dbReference type="ARBA" id="ARBA00004141"/>
    </source>
</evidence>
<feature type="transmembrane region" description="Helical" evidence="6">
    <location>
        <begin position="81"/>
        <end position="100"/>
    </location>
</feature>
<evidence type="ECO:0000256" key="2">
    <source>
        <dbReference type="ARBA" id="ARBA00022692"/>
    </source>
</evidence>
<dbReference type="GO" id="GO:0016020">
    <property type="term" value="C:membrane"/>
    <property type="evidence" value="ECO:0007669"/>
    <property type="project" value="UniProtKB-SubCell"/>
</dbReference>
<dbReference type="EMBL" id="SDPT01000001">
    <property type="protein sequence ID" value="RXZ35580.1"/>
    <property type="molecule type" value="Genomic_DNA"/>
</dbReference>
<dbReference type="PANTHER" id="PTHR38480:SF1">
    <property type="entry name" value="SLR0254 PROTEIN"/>
    <property type="match status" value="1"/>
</dbReference>
<keyword evidence="9" id="KW-1185">Reference proteome</keyword>
<dbReference type="AlphaFoldDB" id="A0A4Q2J1K4"/>
<dbReference type="PANTHER" id="PTHR38480">
    <property type="entry name" value="SLR0254 PROTEIN"/>
    <property type="match status" value="1"/>
</dbReference>
<reference evidence="8 9" key="1">
    <citation type="submission" date="2019-01" db="EMBL/GenBank/DDBJ databases">
        <title>Sphingomonas mucosissima sp. nov. and Sphingomonas desiccabilis sp. nov., from biological soil crusts in the Colorado Plateau, USA.</title>
        <authorList>
            <person name="Zhu D."/>
        </authorList>
    </citation>
    <scope>NUCLEOTIDE SEQUENCE [LARGE SCALE GENOMIC DNA]</scope>
    <source>
        <strain evidence="8 9">CP1D</strain>
    </source>
</reference>